<dbReference type="GeneID" id="6012708"/>
<sequence length="363" mass="40178">MAILKLMRHPTILVVLLSIVALTLTRLHGGSGSALEPLCNIPGLSTSIACAWITAAQAEQPPKVQWADYHSLVGLETRTFEEMLNEPVRGTGGSLSLDVKKTEYAVRDLIALVKASELKAKDSLAELLRDLIDDAATSGRGLNRLSTKFNGALDVIVSVNEHALHSVAKAQALEQAPLLERINAMMPWSPPRKDVDAIIKETFSAAMDAFSVQLAGLLVEATARENELRRLEETLQAVHEHVQREYSSIDMDKEETLELLWTKLGGNGAQLRSFSRNLKLLEQLKAYRKGAYVRIIAALHHLESLRHEADDIRTRVSAPDLMGSMIEPAVHMKSLQSGLVRLKANRLRARKLEEAAIRDMLRQ</sequence>
<evidence type="ECO:0000313" key="3">
    <source>
        <dbReference type="Proteomes" id="UP000001861"/>
    </source>
</evidence>
<dbReference type="VEuPathDB" id="FungiDB:CC1G_10949"/>
<dbReference type="EMBL" id="AACS02000004">
    <property type="protein sequence ID" value="EAU85677.1"/>
    <property type="molecule type" value="Genomic_DNA"/>
</dbReference>
<comment type="caution">
    <text evidence="2">The sequence shown here is derived from an EMBL/GenBank/DDBJ whole genome shotgun (WGS) entry which is preliminary data.</text>
</comment>
<organism evidence="2 3">
    <name type="scientific">Coprinopsis cinerea (strain Okayama-7 / 130 / ATCC MYA-4618 / FGSC 9003)</name>
    <name type="common">Inky cap fungus</name>
    <name type="synonym">Hormographiella aspergillata</name>
    <dbReference type="NCBI Taxonomy" id="240176"/>
    <lineage>
        <taxon>Eukaryota</taxon>
        <taxon>Fungi</taxon>
        <taxon>Dikarya</taxon>
        <taxon>Basidiomycota</taxon>
        <taxon>Agaricomycotina</taxon>
        <taxon>Agaricomycetes</taxon>
        <taxon>Agaricomycetidae</taxon>
        <taxon>Agaricales</taxon>
        <taxon>Agaricineae</taxon>
        <taxon>Psathyrellaceae</taxon>
        <taxon>Coprinopsis</taxon>
    </lineage>
</organism>
<name>A8NT63_COPC7</name>
<feature type="signal peptide" evidence="1">
    <location>
        <begin position="1"/>
        <end position="25"/>
    </location>
</feature>
<feature type="chain" id="PRO_5002727465" evidence="1">
    <location>
        <begin position="26"/>
        <end position="363"/>
    </location>
</feature>
<protein>
    <submittedName>
        <fullName evidence="2">Uncharacterized protein</fullName>
    </submittedName>
</protein>
<dbReference type="STRING" id="240176.A8NT63"/>
<accession>A8NT63</accession>
<dbReference type="InParanoid" id="A8NT63"/>
<proteinExistence type="predicted"/>
<dbReference type="eggNOG" id="ENOG502RZF1">
    <property type="taxonomic scope" value="Eukaryota"/>
</dbReference>
<reference evidence="2 3" key="1">
    <citation type="journal article" date="2010" name="Proc. Natl. Acad. Sci. U.S.A.">
        <title>Insights into evolution of multicellular fungi from the assembled chromosomes of the mushroom Coprinopsis cinerea (Coprinus cinereus).</title>
        <authorList>
            <person name="Stajich J.E."/>
            <person name="Wilke S.K."/>
            <person name="Ahren D."/>
            <person name="Au C.H."/>
            <person name="Birren B.W."/>
            <person name="Borodovsky M."/>
            <person name="Burns C."/>
            <person name="Canback B."/>
            <person name="Casselton L.A."/>
            <person name="Cheng C.K."/>
            <person name="Deng J."/>
            <person name="Dietrich F.S."/>
            <person name="Fargo D.C."/>
            <person name="Farman M.L."/>
            <person name="Gathman A.C."/>
            <person name="Goldberg J."/>
            <person name="Guigo R."/>
            <person name="Hoegger P.J."/>
            <person name="Hooker J.B."/>
            <person name="Huggins A."/>
            <person name="James T.Y."/>
            <person name="Kamada T."/>
            <person name="Kilaru S."/>
            <person name="Kodira C."/>
            <person name="Kues U."/>
            <person name="Kupfer D."/>
            <person name="Kwan H.S."/>
            <person name="Lomsadze A."/>
            <person name="Li W."/>
            <person name="Lilly W.W."/>
            <person name="Ma L.J."/>
            <person name="Mackey A.J."/>
            <person name="Manning G."/>
            <person name="Martin F."/>
            <person name="Muraguchi H."/>
            <person name="Natvig D.O."/>
            <person name="Palmerini H."/>
            <person name="Ramesh M.A."/>
            <person name="Rehmeyer C.J."/>
            <person name="Roe B.A."/>
            <person name="Shenoy N."/>
            <person name="Stanke M."/>
            <person name="Ter-Hovhannisyan V."/>
            <person name="Tunlid A."/>
            <person name="Velagapudi R."/>
            <person name="Vision T.J."/>
            <person name="Zeng Q."/>
            <person name="Zolan M.E."/>
            <person name="Pukkila P.J."/>
        </authorList>
    </citation>
    <scope>NUCLEOTIDE SEQUENCE [LARGE SCALE GENOMIC DNA]</scope>
    <source>
        <strain evidence="3">Okayama-7 / 130 / ATCC MYA-4618 / FGSC 9003</strain>
    </source>
</reference>
<dbReference type="OMA" id="FHMPRID"/>
<dbReference type="RefSeq" id="XP_001836168.1">
    <property type="nucleotide sequence ID" value="XM_001836116.1"/>
</dbReference>
<gene>
    <name evidence="2" type="ORF">CC1G_10949</name>
</gene>
<dbReference type="Proteomes" id="UP000001861">
    <property type="component" value="Unassembled WGS sequence"/>
</dbReference>
<dbReference type="KEGG" id="cci:CC1G_10949"/>
<dbReference type="OrthoDB" id="4179406at2759"/>
<keyword evidence="3" id="KW-1185">Reference proteome</keyword>
<evidence type="ECO:0000313" key="2">
    <source>
        <dbReference type="EMBL" id="EAU85677.1"/>
    </source>
</evidence>
<evidence type="ECO:0000256" key="1">
    <source>
        <dbReference type="SAM" id="SignalP"/>
    </source>
</evidence>
<dbReference type="AlphaFoldDB" id="A8NT63"/>
<keyword evidence="1" id="KW-0732">Signal</keyword>